<dbReference type="Proteomes" id="UP000449547">
    <property type="component" value="Unassembled WGS sequence"/>
</dbReference>
<dbReference type="InterPro" id="IPR037738">
    <property type="entry name" value="Ecm13-like"/>
</dbReference>
<dbReference type="GeneID" id="54783968"/>
<dbReference type="RefSeq" id="XP_034009941.1">
    <property type="nucleotide sequence ID" value="XM_034158286.1"/>
</dbReference>
<feature type="region of interest" description="Disordered" evidence="1">
    <location>
        <begin position="52"/>
        <end position="103"/>
    </location>
</feature>
<name>A0A642UDZ8_DIURU</name>
<evidence type="ECO:0000313" key="2">
    <source>
        <dbReference type="EMBL" id="KAA8897340.1"/>
    </source>
</evidence>
<dbReference type="EMBL" id="SWFT01000158">
    <property type="protein sequence ID" value="KAA8897340.1"/>
    <property type="molecule type" value="Genomic_DNA"/>
</dbReference>
<gene>
    <name evidence="2" type="ORF">DIURU_005317</name>
</gene>
<dbReference type="PANTHER" id="PTHR36826:SF1">
    <property type="entry name" value="PROTEIN ECM13"/>
    <property type="match status" value="1"/>
</dbReference>
<evidence type="ECO:0000313" key="3">
    <source>
        <dbReference type="Proteomes" id="UP000449547"/>
    </source>
</evidence>
<proteinExistence type="predicted"/>
<feature type="compositionally biased region" description="Acidic residues" evidence="1">
    <location>
        <begin position="75"/>
        <end position="103"/>
    </location>
</feature>
<comment type="caution">
    <text evidence="2">The sequence shown here is derived from an EMBL/GenBank/DDBJ whole genome shotgun (WGS) entry which is preliminary data.</text>
</comment>
<dbReference type="AlphaFoldDB" id="A0A642UDZ8"/>
<accession>A0A642UDZ8</accession>
<reference evidence="2 3" key="1">
    <citation type="submission" date="2019-07" db="EMBL/GenBank/DDBJ databases">
        <title>Genome assembly of two rare yeast pathogens: Diutina rugosa and Trichomonascus ciferrii.</title>
        <authorList>
            <person name="Mixao V."/>
            <person name="Saus E."/>
            <person name="Hansen A."/>
            <person name="Lass-Flor C."/>
            <person name="Gabaldon T."/>
        </authorList>
    </citation>
    <scope>NUCLEOTIDE SEQUENCE [LARGE SCALE GENOMIC DNA]</scope>
    <source>
        <strain evidence="2 3">CBS 613</strain>
    </source>
</reference>
<dbReference type="PANTHER" id="PTHR36826">
    <property type="entry name" value="PROTEIN ECM13"/>
    <property type="match status" value="1"/>
</dbReference>
<dbReference type="OrthoDB" id="5431245at2759"/>
<protein>
    <submittedName>
        <fullName evidence="2">Uncharacterized protein</fullName>
    </submittedName>
</protein>
<evidence type="ECO:0000256" key="1">
    <source>
        <dbReference type="SAM" id="MobiDB-lite"/>
    </source>
</evidence>
<organism evidence="2 3">
    <name type="scientific">Diutina rugosa</name>
    <name type="common">Yeast</name>
    <name type="synonym">Candida rugosa</name>
    <dbReference type="NCBI Taxonomy" id="5481"/>
    <lineage>
        <taxon>Eukaryota</taxon>
        <taxon>Fungi</taxon>
        <taxon>Dikarya</taxon>
        <taxon>Ascomycota</taxon>
        <taxon>Saccharomycotina</taxon>
        <taxon>Pichiomycetes</taxon>
        <taxon>Debaryomycetaceae</taxon>
        <taxon>Diutina</taxon>
    </lineage>
</organism>
<dbReference type="VEuPathDB" id="FungiDB:DIURU_005317"/>
<keyword evidence="3" id="KW-1185">Reference proteome</keyword>
<sequence>MSMSFAQTYILASKVRSKLTHDAGASNVSLRRLVVQANMLDTLMDSIAEQQSAKHHAPVIEPVAEDRTEVTTYEVESDDDDDDDDIYYDSSEYDSESDDDWDDSCAPSELASLAKSVFDYQYPVVVDHEIDVNDDDADDELPALEQCHSSSDSEDELAEVVAPSPVMLHDNAAAIARKPSVAAAASHPLHHRNHAIHSITSVF</sequence>